<keyword evidence="5" id="KW-0408">Iron</keyword>
<evidence type="ECO:0000256" key="2">
    <source>
        <dbReference type="ARBA" id="ARBA00022485"/>
    </source>
</evidence>
<dbReference type="Pfam" id="PF11614">
    <property type="entry name" value="FixG_C"/>
    <property type="match status" value="1"/>
</dbReference>
<evidence type="ECO:0000256" key="1">
    <source>
        <dbReference type="ARBA" id="ARBA00022448"/>
    </source>
</evidence>
<dbReference type="InterPro" id="IPR032879">
    <property type="entry name" value="FixG_C"/>
</dbReference>
<dbReference type="PANTHER" id="PTHR30176">
    <property type="entry name" value="FERREDOXIN-TYPE PROTEIN NAPH"/>
    <property type="match status" value="1"/>
</dbReference>
<keyword evidence="3" id="KW-0479">Metal-binding</keyword>
<feature type="domain" description="4Fe-4S ferredoxin-type" evidence="8">
    <location>
        <begin position="267"/>
        <end position="295"/>
    </location>
</feature>
<dbReference type="Proteomes" id="UP001629156">
    <property type="component" value="Unassembled WGS sequence"/>
</dbReference>
<protein>
    <submittedName>
        <fullName evidence="9">Cytochrome c oxidase accessory protein CcoG</fullName>
    </submittedName>
</protein>
<dbReference type="InterPro" id="IPR014116">
    <property type="entry name" value="Cyt_c_oxidase_cbb3_FixG"/>
</dbReference>
<dbReference type="InterPro" id="IPR017896">
    <property type="entry name" value="4Fe4S_Fe-S-bd"/>
</dbReference>
<evidence type="ECO:0000256" key="3">
    <source>
        <dbReference type="ARBA" id="ARBA00022723"/>
    </source>
</evidence>
<dbReference type="Gene3D" id="2.60.40.10">
    <property type="entry name" value="Immunoglobulins"/>
    <property type="match status" value="1"/>
</dbReference>
<dbReference type="PANTHER" id="PTHR30176:SF3">
    <property type="entry name" value="FERREDOXIN-TYPE PROTEIN NAPH"/>
    <property type="match status" value="1"/>
</dbReference>
<comment type="caution">
    <text evidence="9">The sequence shown here is derived from an EMBL/GenBank/DDBJ whole genome shotgun (WGS) entry which is preliminary data.</text>
</comment>
<evidence type="ECO:0000313" key="10">
    <source>
        <dbReference type="Proteomes" id="UP001629156"/>
    </source>
</evidence>
<feature type="transmembrane region" description="Helical" evidence="7">
    <location>
        <begin position="90"/>
        <end position="116"/>
    </location>
</feature>
<keyword evidence="6" id="KW-0411">Iron-sulfur</keyword>
<feature type="transmembrane region" description="Helical" evidence="7">
    <location>
        <begin position="164"/>
        <end position="183"/>
    </location>
</feature>
<dbReference type="InterPro" id="IPR013783">
    <property type="entry name" value="Ig-like_fold"/>
</dbReference>
<evidence type="ECO:0000256" key="6">
    <source>
        <dbReference type="ARBA" id="ARBA00023014"/>
    </source>
</evidence>
<dbReference type="Pfam" id="PF12801">
    <property type="entry name" value="Fer4_5"/>
    <property type="match status" value="1"/>
</dbReference>
<dbReference type="Gene3D" id="3.30.70.20">
    <property type="match status" value="1"/>
</dbReference>
<proteinExistence type="predicted"/>
<dbReference type="InterPro" id="IPR017900">
    <property type="entry name" value="4Fe4S_Fe_S_CS"/>
</dbReference>
<evidence type="ECO:0000256" key="5">
    <source>
        <dbReference type="ARBA" id="ARBA00023004"/>
    </source>
</evidence>
<feature type="transmembrane region" description="Helical" evidence="7">
    <location>
        <begin position="47"/>
        <end position="70"/>
    </location>
</feature>
<keyword evidence="10" id="KW-1185">Reference proteome</keyword>
<feature type="transmembrane region" description="Helical" evidence="7">
    <location>
        <begin position="203"/>
        <end position="220"/>
    </location>
</feature>
<name>A0ABW8YVF2_9FLAO</name>
<accession>A0ABW8YVF2</accession>
<reference evidence="9 10" key="1">
    <citation type="submission" date="2024-06" db="EMBL/GenBank/DDBJ databases">
        <authorList>
            <person name="Kaempfer P."/>
            <person name="Viver T."/>
        </authorList>
    </citation>
    <scope>NUCLEOTIDE SEQUENCE [LARGE SCALE GENOMIC DNA]</scope>
    <source>
        <strain evidence="9 10">ST-119</strain>
    </source>
</reference>
<keyword evidence="2" id="KW-0004">4Fe-4S</keyword>
<dbReference type="PROSITE" id="PS00198">
    <property type="entry name" value="4FE4S_FER_1"/>
    <property type="match status" value="1"/>
</dbReference>
<dbReference type="RefSeq" id="WP_408083433.1">
    <property type="nucleotide sequence ID" value="NZ_JBELPZ010000001.1"/>
</dbReference>
<gene>
    <name evidence="9" type="primary">ccoG</name>
    <name evidence="9" type="ORF">ABS766_02095</name>
</gene>
<dbReference type="SUPFAM" id="SSF54862">
    <property type="entry name" value="4Fe-4S ferredoxins"/>
    <property type="match status" value="1"/>
</dbReference>
<dbReference type="PROSITE" id="PS51379">
    <property type="entry name" value="4FE4S_FER_2"/>
    <property type="match status" value="1"/>
</dbReference>
<evidence type="ECO:0000259" key="8">
    <source>
        <dbReference type="PROSITE" id="PS51379"/>
    </source>
</evidence>
<sequence>MSENRYGQEYDDEEFRDHIGTITEDGKRAWVFPKKPKGKFYDKRKAVSWFLLAFLVAAPFVKINGNQFLMFNVLERRFNIFGFPFWPQDFYLFVISMIIGVIFVALFTVVFGRIFCGWICPQTIFMEMVFRRIEYWIEGDRGAQMKLAKMPWNKEKIRKKGLKWFVFFIISFLIANVFLAYLIGSDKLVKMIEEGPAGNTGTLIALLIFTGVFYFIYSWFREQVCIIACPYGRLQGALLDNKSIIVAYDHVRGEGETGRGKIVKSEDRAAVGKGDCIDCKLCVAVCPTGIDIRNGTQLECTNCTACIDECNTVMDRVGLPQGLIRYASEDEISKKEKFVFTTRMKGYTAVLGILIAVFTGMLFLRNEVEATVLRLPGQLYEHKGENISNVFTYKVINKTTKEIDNVHFELEGIKGTVKVVGSQNFTIHKEGLAQGTMFIEINQTLLKSDKTRITLGVYQGDKKIETEKTNFLGPKTFNNLK</sequence>
<keyword evidence="7" id="KW-0812">Transmembrane</keyword>
<dbReference type="NCBIfam" id="TIGR02745">
    <property type="entry name" value="ccoG_rdxA_fixG"/>
    <property type="match status" value="1"/>
</dbReference>
<keyword evidence="7" id="KW-1133">Transmembrane helix</keyword>
<dbReference type="Pfam" id="PF13746">
    <property type="entry name" value="Fer4_18"/>
    <property type="match status" value="1"/>
</dbReference>
<feature type="transmembrane region" description="Helical" evidence="7">
    <location>
        <begin position="344"/>
        <end position="364"/>
    </location>
</feature>
<organism evidence="9 10">
    <name type="scientific">Flavobacterium rhizosphaerae</name>
    <dbReference type="NCBI Taxonomy" id="3163298"/>
    <lineage>
        <taxon>Bacteria</taxon>
        <taxon>Pseudomonadati</taxon>
        <taxon>Bacteroidota</taxon>
        <taxon>Flavobacteriia</taxon>
        <taxon>Flavobacteriales</taxon>
        <taxon>Flavobacteriaceae</taxon>
        <taxon>Flavobacterium</taxon>
    </lineage>
</organism>
<keyword evidence="7" id="KW-0472">Membrane</keyword>
<keyword evidence="1" id="KW-0813">Transport</keyword>
<evidence type="ECO:0000256" key="7">
    <source>
        <dbReference type="SAM" id="Phobius"/>
    </source>
</evidence>
<keyword evidence="4" id="KW-0249">Electron transport</keyword>
<evidence type="ECO:0000256" key="4">
    <source>
        <dbReference type="ARBA" id="ARBA00022982"/>
    </source>
</evidence>
<dbReference type="InterPro" id="IPR051684">
    <property type="entry name" value="Electron_Trans/Redox"/>
</dbReference>
<dbReference type="EMBL" id="JBELPZ010000001">
    <property type="protein sequence ID" value="MFL9843200.1"/>
    <property type="molecule type" value="Genomic_DNA"/>
</dbReference>
<evidence type="ECO:0000313" key="9">
    <source>
        <dbReference type="EMBL" id="MFL9843200.1"/>
    </source>
</evidence>